<reference evidence="2 3" key="1">
    <citation type="journal article" date="2019" name="Int. J. Syst. Evol. Microbiol.">
        <title>The Global Catalogue of Microorganisms (GCM) 10K type strain sequencing project: providing services to taxonomists for standard genome sequencing and annotation.</title>
        <authorList>
            <consortium name="The Broad Institute Genomics Platform"/>
            <consortium name="The Broad Institute Genome Sequencing Center for Infectious Disease"/>
            <person name="Wu L."/>
            <person name="Ma J."/>
        </authorList>
    </citation>
    <scope>NUCLEOTIDE SEQUENCE [LARGE SCALE GENOMIC DNA]</scope>
    <source>
        <strain evidence="2 3">JCM 6307</strain>
    </source>
</reference>
<name>A0ABN3KQH9_9ACTN</name>
<gene>
    <name evidence="2" type="ORF">GCM10010406_01370</name>
</gene>
<feature type="region of interest" description="Disordered" evidence="1">
    <location>
        <begin position="26"/>
        <end position="57"/>
    </location>
</feature>
<protein>
    <submittedName>
        <fullName evidence="2">Uncharacterized protein</fullName>
    </submittedName>
</protein>
<evidence type="ECO:0000256" key="1">
    <source>
        <dbReference type="SAM" id="MobiDB-lite"/>
    </source>
</evidence>
<sequence length="57" mass="5507">MLLVIGEGAFLVAGAVNGVPVDGVLPPPRGQGRGKAAPALGGAGRGRGAVRCSTARQ</sequence>
<accession>A0ABN3KQH9</accession>
<organism evidence="2 3">
    <name type="scientific">Streptomyces thermolineatus</name>
    <dbReference type="NCBI Taxonomy" id="44033"/>
    <lineage>
        <taxon>Bacteria</taxon>
        <taxon>Bacillati</taxon>
        <taxon>Actinomycetota</taxon>
        <taxon>Actinomycetes</taxon>
        <taxon>Kitasatosporales</taxon>
        <taxon>Streptomycetaceae</taxon>
        <taxon>Streptomyces</taxon>
    </lineage>
</organism>
<evidence type="ECO:0000313" key="3">
    <source>
        <dbReference type="Proteomes" id="UP001501358"/>
    </source>
</evidence>
<comment type="caution">
    <text evidence="2">The sequence shown here is derived from an EMBL/GenBank/DDBJ whole genome shotgun (WGS) entry which is preliminary data.</text>
</comment>
<dbReference type="EMBL" id="BAAATA010000001">
    <property type="protein sequence ID" value="GAA2469706.1"/>
    <property type="molecule type" value="Genomic_DNA"/>
</dbReference>
<keyword evidence="3" id="KW-1185">Reference proteome</keyword>
<dbReference type="Proteomes" id="UP001501358">
    <property type="component" value="Unassembled WGS sequence"/>
</dbReference>
<proteinExistence type="predicted"/>
<evidence type="ECO:0000313" key="2">
    <source>
        <dbReference type="EMBL" id="GAA2469706.1"/>
    </source>
</evidence>